<evidence type="ECO:0000256" key="9">
    <source>
        <dbReference type="SAM" id="Phobius"/>
    </source>
</evidence>
<feature type="transmembrane region" description="Helical" evidence="9">
    <location>
        <begin position="236"/>
        <end position="259"/>
    </location>
</feature>
<feature type="transmembrane region" description="Helical" evidence="9">
    <location>
        <begin position="207"/>
        <end position="230"/>
    </location>
</feature>
<dbReference type="CDD" id="cd00637">
    <property type="entry name" value="7tm_classA_rhodopsin-like"/>
    <property type="match status" value="1"/>
</dbReference>
<dbReference type="EMBL" id="CAJNOI010001366">
    <property type="protein sequence ID" value="CAF1407804.1"/>
    <property type="molecule type" value="Genomic_DNA"/>
</dbReference>
<protein>
    <recommendedName>
        <fullName evidence="10">G-protein coupled receptors family 1 profile domain-containing protein</fullName>
    </recommendedName>
</protein>
<evidence type="ECO:0000256" key="5">
    <source>
        <dbReference type="ARBA" id="ARBA00023040"/>
    </source>
</evidence>
<feature type="transmembrane region" description="Helical" evidence="9">
    <location>
        <begin position="113"/>
        <end position="132"/>
    </location>
</feature>
<dbReference type="EMBL" id="CAJNOM010001693">
    <property type="protein sequence ID" value="CAF1616536.1"/>
    <property type="molecule type" value="Genomic_DNA"/>
</dbReference>
<dbReference type="GO" id="GO:0004930">
    <property type="term" value="F:G protein-coupled receptor activity"/>
    <property type="evidence" value="ECO:0007669"/>
    <property type="project" value="UniProtKB-KW"/>
</dbReference>
<keyword evidence="8" id="KW-0807">Transducer</keyword>
<comment type="caution">
    <text evidence="12">The sequence shown here is derived from an EMBL/GenBank/DDBJ whole genome shotgun (WGS) entry which is preliminary data.</text>
</comment>
<evidence type="ECO:0000313" key="13">
    <source>
        <dbReference type="Proteomes" id="UP000663832"/>
    </source>
</evidence>
<sequence length="283" mass="32919">MIICNVSAITLAIIFLILIILDRTCHTVPMMLVANSCLATLMFGSAMLSLTSFTLQNDLKQIQYQFPFCVFIGYATYVTCTIQNYSLLLQAIYRYLLIVHPNRLFWHSYRIQLMFICISWIIAIVLPMEYLFTGEIIYNVDNQICQMTLRFSFSVIYMAFCLFGIPVSMIMFIYFLLVRYVKQMSANVRPTNTLPRAQRDLKMVRRIVILVMILVTICFPYQLFLIMSFFNSTPKHNFRIAFIFGDTAMLCVIITLFQFTDPLKMSLMKIVNRRANMVIPAVS</sequence>
<keyword evidence="4 9" id="KW-1133">Transmembrane helix</keyword>
<evidence type="ECO:0000259" key="10">
    <source>
        <dbReference type="PROSITE" id="PS50262"/>
    </source>
</evidence>
<gene>
    <name evidence="11" type="ORF">BJG266_LOCUS38029</name>
    <name evidence="12" type="ORF">QVE165_LOCUS54913</name>
</gene>
<feature type="transmembrane region" description="Helical" evidence="9">
    <location>
        <begin position="71"/>
        <end position="93"/>
    </location>
</feature>
<evidence type="ECO:0000256" key="7">
    <source>
        <dbReference type="ARBA" id="ARBA00023170"/>
    </source>
</evidence>
<dbReference type="Proteomes" id="UP000663832">
    <property type="component" value="Unassembled WGS sequence"/>
</dbReference>
<dbReference type="GO" id="GO:0005886">
    <property type="term" value="C:plasma membrane"/>
    <property type="evidence" value="ECO:0007669"/>
    <property type="project" value="UniProtKB-SubCell"/>
</dbReference>
<feature type="transmembrane region" description="Helical" evidence="9">
    <location>
        <begin position="32"/>
        <end position="51"/>
    </location>
</feature>
<dbReference type="Gene3D" id="1.20.1070.10">
    <property type="entry name" value="Rhodopsin 7-helix transmembrane proteins"/>
    <property type="match status" value="1"/>
</dbReference>
<evidence type="ECO:0000256" key="2">
    <source>
        <dbReference type="ARBA" id="ARBA00022475"/>
    </source>
</evidence>
<feature type="transmembrane region" description="Helical" evidence="9">
    <location>
        <begin position="6"/>
        <end position="25"/>
    </location>
</feature>
<feature type="transmembrane region" description="Helical" evidence="9">
    <location>
        <begin position="152"/>
        <end position="177"/>
    </location>
</feature>
<evidence type="ECO:0000313" key="11">
    <source>
        <dbReference type="EMBL" id="CAF1407804.1"/>
    </source>
</evidence>
<dbReference type="SUPFAM" id="SSF81321">
    <property type="entry name" value="Family A G protein-coupled receptor-like"/>
    <property type="match status" value="1"/>
</dbReference>
<feature type="domain" description="G-protein coupled receptors family 1 profile" evidence="10">
    <location>
        <begin position="11"/>
        <end position="265"/>
    </location>
</feature>
<dbReference type="Proteomes" id="UP000663877">
    <property type="component" value="Unassembled WGS sequence"/>
</dbReference>
<evidence type="ECO:0000256" key="3">
    <source>
        <dbReference type="ARBA" id="ARBA00022692"/>
    </source>
</evidence>
<dbReference type="AlphaFoldDB" id="A0A816BVH5"/>
<dbReference type="PRINTS" id="PR00237">
    <property type="entry name" value="GPCRRHODOPSN"/>
</dbReference>
<keyword evidence="7" id="KW-0675">Receptor</keyword>
<evidence type="ECO:0000313" key="12">
    <source>
        <dbReference type="EMBL" id="CAF1616536.1"/>
    </source>
</evidence>
<keyword evidence="3 9" id="KW-0812">Transmembrane</keyword>
<evidence type="ECO:0000256" key="1">
    <source>
        <dbReference type="ARBA" id="ARBA00004651"/>
    </source>
</evidence>
<name>A0A816BVH5_9BILA</name>
<keyword evidence="5" id="KW-0297">G-protein coupled receptor</keyword>
<dbReference type="PROSITE" id="PS50262">
    <property type="entry name" value="G_PROTEIN_RECEP_F1_2"/>
    <property type="match status" value="1"/>
</dbReference>
<keyword evidence="6 9" id="KW-0472">Membrane</keyword>
<proteinExistence type="predicted"/>
<evidence type="ECO:0000256" key="8">
    <source>
        <dbReference type="ARBA" id="ARBA00023224"/>
    </source>
</evidence>
<dbReference type="InterPro" id="IPR017452">
    <property type="entry name" value="GPCR_Rhodpsn_7TM"/>
</dbReference>
<keyword evidence="2" id="KW-1003">Cell membrane</keyword>
<organism evidence="12 13">
    <name type="scientific">Adineta steineri</name>
    <dbReference type="NCBI Taxonomy" id="433720"/>
    <lineage>
        <taxon>Eukaryota</taxon>
        <taxon>Metazoa</taxon>
        <taxon>Spiralia</taxon>
        <taxon>Gnathifera</taxon>
        <taxon>Rotifera</taxon>
        <taxon>Eurotatoria</taxon>
        <taxon>Bdelloidea</taxon>
        <taxon>Adinetida</taxon>
        <taxon>Adinetidae</taxon>
        <taxon>Adineta</taxon>
    </lineage>
</organism>
<keyword evidence="13" id="KW-1185">Reference proteome</keyword>
<dbReference type="InterPro" id="IPR000276">
    <property type="entry name" value="GPCR_Rhodpsn"/>
</dbReference>
<comment type="subcellular location">
    <subcellularLocation>
        <location evidence="1">Cell membrane</location>
        <topology evidence="1">Multi-pass membrane protein</topology>
    </subcellularLocation>
</comment>
<evidence type="ECO:0000256" key="6">
    <source>
        <dbReference type="ARBA" id="ARBA00023136"/>
    </source>
</evidence>
<dbReference type="PANTHER" id="PTHR24228:SF59">
    <property type="entry name" value="NEUROPEPTIDE RECEPTOR 15"/>
    <property type="match status" value="1"/>
</dbReference>
<dbReference type="PANTHER" id="PTHR24228">
    <property type="entry name" value="B2 BRADYKININ RECEPTOR/ANGIOTENSIN II RECEPTOR"/>
    <property type="match status" value="1"/>
</dbReference>
<reference evidence="12" key="1">
    <citation type="submission" date="2021-02" db="EMBL/GenBank/DDBJ databases">
        <authorList>
            <person name="Nowell W R."/>
        </authorList>
    </citation>
    <scope>NUCLEOTIDE SEQUENCE</scope>
</reference>
<accession>A0A816BVH5</accession>
<evidence type="ECO:0000256" key="4">
    <source>
        <dbReference type="ARBA" id="ARBA00022989"/>
    </source>
</evidence>
<dbReference type="Pfam" id="PF00001">
    <property type="entry name" value="7tm_1"/>
    <property type="match status" value="1"/>
</dbReference>